<dbReference type="AlphaFoldDB" id="A0A411YFT6"/>
<evidence type="ECO:0000313" key="8">
    <source>
        <dbReference type="Proteomes" id="UP000291469"/>
    </source>
</evidence>
<evidence type="ECO:0000256" key="5">
    <source>
        <dbReference type="ARBA" id="ARBA00022884"/>
    </source>
</evidence>
<dbReference type="GO" id="GO:0016491">
    <property type="term" value="F:oxidoreductase activity"/>
    <property type="evidence" value="ECO:0007669"/>
    <property type="project" value="InterPro"/>
</dbReference>
<feature type="domain" description="Enoyl reductase (ER)" evidence="6">
    <location>
        <begin position="11"/>
        <end position="301"/>
    </location>
</feature>
<accession>A0A411YFT6</accession>
<dbReference type="InterPro" id="IPR051603">
    <property type="entry name" value="Zinc-ADH_QOR/CCCR"/>
</dbReference>
<dbReference type="GO" id="GO:0008270">
    <property type="term" value="F:zinc ion binding"/>
    <property type="evidence" value="ECO:0007669"/>
    <property type="project" value="InterPro"/>
</dbReference>
<evidence type="ECO:0000256" key="3">
    <source>
        <dbReference type="ARBA" id="ARBA00022490"/>
    </source>
</evidence>
<comment type="subcellular location">
    <subcellularLocation>
        <location evidence="1">Cytoplasm</location>
    </subcellularLocation>
</comment>
<dbReference type="PANTHER" id="PTHR44154:SF1">
    <property type="entry name" value="QUINONE OXIDOREDUCTASE"/>
    <property type="match status" value="1"/>
</dbReference>
<evidence type="ECO:0000256" key="4">
    <source>
        <dbReference type="ARBA" id="ARBA00022857"/>
    </source>
</evidence>
<organism evidence="7 8">
    <name type="scientific">Egibacter rhizosphaerae</name>
    <dbReference type="NCBI Taxonomy" id="1670831"/>
    <lineage>
        <taxon>Bacteria</taxon>
        <taxon>Bacillati</taxon>
        <taxon>Actinomycetota</taxon>
        <taxon>Nitriliruptoria</taxon>
        <taxon>Egibacterales</taxon>
        <taxon>Egibacteraceae</taxon>
        <taxon>Egibacter</taxon>
    </lineage>
</organism>
<keyword evidence="5" id="KW-0694">RNA-binding</keyword>
<reference evidence="7 8" key="1">
    <citation type="submission" date="2019-01" db="EMBL/GenBank/DDBJ databases">
        <title>Egibacter rhizosphaerae EGI 80759T.</title>
        <authorList>
            <person name="Chen D.-D."/>
            <person name="Tian Y."/>
            <person name="Jiao J.-Y."/>
            <person name="Zhang X.-T."/>
            <person name="Zhang Y.-G."/>
            <person name="Zhang Y."/>
            <person name="Xiao M."/>
            <person name="Shu W.-S."/>
            <person name="Li W.-J."/>
        </authorList>
    </citation>
    <scope>NUCLEOTIDE SEQUENCE [LARGE SCALE GENOMIC DNA]</scope>
    <source>
        <strain evidence="7 8">EGI 80759</strain>
    </source>
</reference>
<keyword evidence="3" id="KW-0963">Cytoplasm</keyword>
<comment type="subunit">
    <text evidence="2">Homotetramer.</text>
</comment>
<dbReference type="Proteomes" id="UP000291469">
    <property type="component" value="Chromosome"/>
</dbReference>
<evidence type="ECO:0000256" key="2">
    <source>
        <dbReference type="ARBA" id="ARBA00011881"/>
    </source>
</evidence>
<gene>
    <name evidence="7" type="ORF">ER308_11505</name>
</gene>
<dbReference type="SUPFAM" id="SSF50129">
    <property type="entry name" value="GroES-like"/>
    <property type="match status" value="1"/>
</dbReference>
<dbReference type="Pfam" id="PF08240">
    <property type="entry name" value="ADH_N"/>
    <property type="match status" value="1"/>
</dbReference>
<dbReference type="KEGG" id="erz:ER308_11505"/>
<proteinExistence type="predicted"/>
<dbReference type="Pfam" id="PF13602">
    <property type="entry name" value="ADH_zinc_N_2"/>
    <property type="match status" value="1"/>
</dbReference>
<name>A0A411YFT6_9ACTN</name>
<dbReference type="InterPro" id="IPR036291">
    <property type="entry name" value="NAD(P)-bd_dom_sf"/>
</dbReference>
<dbReference type="GO" id="GO:0003723">
    <property type="term" value="F:RNA binding"/>
    <property type="evidence" value="ECO:0007669"/>
    <property type="project" value="UniProtKB-KW"/>
</dbReference>
<keyword evidence="4" id="KW-0521">NADP</keyword>
<evidence type="ECO:0000259" key="6">
    <source>
        <dbReference type="SMART" id="SM00829"/>
    </source>
</evidence>
<dbReference type="OrthoDB" id="2665481at2"/>
<dbReference type="InterPro" id="IPR011032">
    <property type="entry name" value="GroES-like_sf"/>
</dbReference>
<dbReference type="SMART" id="SM00829">
    <property type="entry name" value="PKS_ER"/>
    <property type="match status" value="1"/>
</dbReference>
<dbReference type="InterPro" id="IPR013154">
    <property type="entry name" value="ADH-like_N"/>
</dbReference>
<evidence type="ECO:0000256" key="1">
    <source>
        <dbReference type="ARBA" id="ARBA00004496"/>
    </source>
</evidence>
<dbReference type="InterPro" id="IPR020843">
    <property type="entry name" value="ER"/>
</dbReference>
<keyword evidence="8" id="KW-1185">Reference proteome</keyword>
<dbReference type="PANTHER" id="PTHR44154">
    <property type="entry name" value="QUINONE OXIDOREDUCTASE"/>
    <property type="match status" value="1"/>
</dbReference>
<dbReference type="InterPro" id="IPR002364">
    <property type="entry name" value="Quin_OxRdtase/zeta-crystal_CS"/>
</dbReference>
<evidence type="ECO:0000313" key="7">
    <source>
        <dbReference type="EMBL" id="QBI20125.1"/>
    </source>
</evidence>
<dbReference type="Gene3D" id="3.90.180.10">
    <property type="entry name" value="Medium-chain alcohol dehydrogenases, catalytic domain"/>
    <property type="match status" value="1"/>
</dbReference>
<dbReference type="PROSITE" id="PS01162">
    <property type="entry name" value="QOR_ZETA_CRYSTAL"/>
    <property type="match status" value="1"/>
</dbReference>
<dbReference type="CDD" id="cd05289">
    <property type="entry name" value="MDR_like_2"/>
    <property type="match status" value="1"/>
</dbReference>
<dbReference type="RefSeq" id="WP_131155122.1">
    <property type="nucleotide sequence ID" value="NZ_CP036402.1"/>
</dbReference>
<protein>
    <submittedName>
        <fullName evidence="7">NADP-dependent oxidoreductase</fullName>
    </submittedName>
</protein>
<dbReference type="SUPFAM" id="SSF51735">
    <property type="entry name" value="NAD(P)-binding Rossmann-fold domains"/>
    <property type="match status" value="1"/>
</dbReference>
<sequence length="318" mass="32732">MSIVVVFDRYGPPEVLRPASVDVPAPGTGEVRVRVITAGVNPVDAKVRRGDLAHVMDPTFPQTLGNEFAGIVEAAGADVTDLKRGQDVLGFTTLTAYAESVTVPVGDVTPKPDALPWRVAGALSAAGQMAHHAIDTLEVGPGDTLLVHAAAGGVGTVAVQLARRRGATVLGTASPRNHDYLRSLGALPISYGAGLTDRIRDQAPHGVDAVLDAAGRGALDASQPVAADPARIVTTVDDTAAARLEAQRLRGARSATVLAELAGLAAAGDLQLPIHLSVPLRDAARAHRVIGGGHLRGKVVLEVSPPARHGGTEPWHDS</sequence>
<dbReference type="EMBL" id="CP036402">
    <property type="protein sequence ID" value="QBI20125.1"/>
    <property type="molecule type" value="Genomic_DNA"/>
</dbReference>
<dbReference type="Gene3D" id="3.40.50.720">
    <property type="entry name" value="NAD(P)-binding Rossmann-like Domain"/>
    <property type="match status" value="1"/>
</dbReference>
<dbReference type="GO" id="GO:0005737">
    <property type="term" value="C:cytoplasm"/>
    <property type="evidence" value="ECO:0007669"/>
    <property type="project" value="UniProtKB-SubCell"/>
</dbReference>